<evidence type="ECO:0000313" key="1">
    <source>
        <dbReference type="EMBL" id="AXA43030.1"/>
    </source>
</evidence>
<dbReference type="Proteomes" id="UP000251166">
    <property type="component" value="Plasmid unnamed1"/>
</dbReference>
<organism evidence="1 2">
    <name type="scientific">Rhizobium leguminosarum</name>
    <dbReference type="NCBI Taxonomy" id="384"/>
    <lineage>
        <taxon>Bacteria</taxon>
        <taxon>Pseudomonadati</taxon>
        <taxon>Pseudomonadota</taxon>
        <taxon>Alphaproteobacteria</taxon>
        <taxon>Hyphomicrobiales</taxon>
        <taxon>Rhizobiaceae</taxon>
        <taxon>Rhizobium/Agrobacterium group</taxon>
        <taxon>Rhizobium</taxon>
    </lineage>
</organism>
<accession>A0A2Z4YNM9</accession>
<proteinExistence type="predicted"/>
<gene>
    <name evidence="1" type="ORF">DLJ82_5469</name>
</gene>
<geneLocation type="plasmid" evidence="1 2">
    <name>unnamed1</name>
</geneLocation>
<keyword evidence="1" id="KW-0614">Plasmid</keyword>
<dbReference type="AlphaFoldDB" id="A0A2Z4YNM9"/>
<sequence>MVSVANLTRKDAEAFFPIARQAGVRTHTTVYPLTEANTALDACVPAD</sequence>
<evidence type="ECO:0000313" key="2">
    <source>
        <dbReference type="Proteomes" id="UP000251166"/>
    </source>
</evidence>
<dbReference type="EMBL" id="CP030761">
    <property type="protein sequence ID" value="AXA43030.1"/>
    <property type="molecule type" value="Genomic_DNA"/>
</dbReference>
<reference evidence="1 2" key="1">
    <citation type="submission" date="2018-07" db="EMBL/GenBank/DDBJ databases">
        <title>Rhizobium leguminosarum strain:ATCC 14479 Genome sequencing and assembly.</title>
        <authorList>
            <person name="Chakraborty R."/>
        </authorList>
    </citation>
    <scope>NUCLEOTIDE SEQUENCE [LARGE SCALE GENOMIC DNA]</scope>
    <source>
        <strain evidence="1 2">ATCC 14479</strain>
        <plasmid evidence="2">Plasmid unnamed1</plasmid>
    </source>
</reference>
<name>A0A2Z4YNM9_RHILE</name>
<protein>
    <submittedName>
        <fullName evidence="1">Uncharacterized protein</fullName>
    </submittedName>
</protein>